<reference evidence="1" key="1">
    <citation type="submission" date="2022-04" db="EMBL/GenBank/DDBJ databases">
        <title>Hymenobacter sp. isolated from the air.</title>
        <authorList>
            <person name="Won M."/>
            <person name="Lee C.-M."/>
            <person name="Woen H.-Y."/>
            <person name="Kwon S.-W."/>
        </authorList>
    </citation>
    <scope>NUCLEOTIDE SEQUENCE</scope>
    <source>
        <strain evidence="1">5420S-77</strain>
        <plasmid evidence="1">unnamed3</plasmid>
    </source>
</reference>
<name>A0ABY4GDQ7_9BACT</name>
<protein>
    <submittedName>
        <fullName evidence="1">Uncharacterized protein</fullName>
    </submittedName>
</protein>
<evidence type="ECO:0000313" key="2">
    <source>
        <dbReference type="Proteomes" id="UP000830401"/>
    </source>
</evidence>
<accession>A0ABY4GDQ7</accession>
<keyword evidence="1" id="KW-0614">Plasmid</keyword>
<dbReference type="RefSeq" id="WP_245126723.1">
    <property type="nucleotide sequence ID" value="NZ_CP095064.1"/>
</dbReference>
<evidence type="ECO:0000313" key="1">
    <source>
        <dbReference type="EMBL" id="UOQ68987.1"/>
    </source>
</evidence>
<dbReference type="EMBL" id="CP095064">
    <property type="protein sequence ID" value="UOQ68987.1"/>
    <property type="molecule type" value="Genomic_DNA"/>
</dbReference>
<keyword evidence="2" id="KW-1185">Reference proteome</keyword>
<organism evidence="1 2">
    <name type="scientific">Hymenobacter volaticus</name>
    <dbReference type="NCBI Taxonomy" id="2932254"/>
    <lineage>
        <taxon>Bacteria</taxon>
        <taxon>Pseudomonadati</taxon>
        <taxon>Bacteroidota</taxon>
        <taxon>Cytophagia</taxon>
        <taxon>Cytophagales</taxon>
        <taxon>Hymenobacteraceae</taxon>
        <taxon>Hymenobacter</taxon>
    </lineage>
</organism>
<gene>
    <name evidence="1" type="ORF">MUN86_26135</name>
</gene>
<geneLocation type="plasmid" evidence="1 2">
    <name>unnamed3</name>
</geneLocation>
<sequence length="98" mass="11244">MDNRPSVDFNRVSDFITQTLAQVKAQLEEDTAGFVRHYLDHAEYEMVFEGLFIGIMKLPYRPAIDLATALTIASDLRLDQEAMYDAFFFNNLCTYAAH</sequence>
<dbReference type="Proteomes" id="UP000830401">
    <property type="component" value="Plasmid unnamed3"/>
</dbReference>
<proteinExistence type="predicted"/>